<proteinExistence type="predicted"/>
<comment type="caution">
    <text evidence="1">The sequence shown here is derived from an EMBL/GenBank/DDBJ whole genome shotgun (WGS) entry which is preliminary data.</text>
</comment>
<organism evidence="1 2">
    <name type="scientific">Diphasiastrum complanatum</name>
    <name type="common">Issler's clubmoss</name>
    <name type="synonym">Lycopodium complanatum</name>
    <dbReference type="NCBI Taxonomy" id="34168"/>
    <lineage>
        <taxon>Eukaryota</taxon>
        <taxon>Viridiplantae</taxon>
        <taxon>Streptophyta</taxon>
        <taxon>Embryophyta</taxon>
        <taxon>Tracheophyta</taxon>
        <taxon>Lycopodiopsida</taxon>
        <taxon>Lycopodiales</taxon>
        <taxon>Lycopodiaceae</taxon>
        <taxon>Lycopodioideae</taxon>
        <taxon>Diphasiastrum</taxon>
    </lineage>
</organism>
<gene>
    <name evidence="1" type="ORF">O6H91_04G128500</name>
</gene>
<dbReference type="EMBL" id="CM055095">
    <property type="protein sequence ID" value="KAJ7560414.1"/>
    <property type="molecule type" value="Genomic_DNA"/>
</dbReference>
<evidence type="ECO:0000313" key="2">
    <source>
        <dbReference type="Proteomes" id="UP001162992"/>
    </source>
</evidence>
<sequence>MQRQTQAIEEADLIPGLADDVAMECLLRVAGSSHPHMQAVCRRWERVIKSPEFYEERRRAGTLSPYICMVQAFPEPTCSMEADKDMAMPGFGLSMFDPKQGSWEWLPQIPDFPQGLPLFSQCLALEAKLFVVGGWNPSTYEAMTSIYIFNFCTRQWKRGRDMLEARSFFGCGVLNGQILVAGGHDEDKNALATAEVYLPEEDRWERLPQMSEERDECFGVVLNAKFYAISGYATEMQGQFVRSTDVYDPATGCWIRTEEFLMADIFPSAYTVAGGQLYAFRRQELLLYNCEDGTWESIDCLPYDGKVAACSAAGGDKLVISGLTASQKGHSWMHLYKPNRKHGAGHGQWQLLQDTVKFRGVVTASCTVKI</sequence>
<name>A0ACC2E1D4_DIPCM</name>
<keyword evidence="2" id="KW-1185">Reference proteome</keyword>
<protein>
    <submittedName>
        <fullName evidence="1">Uncharacterized protein</fullName>
    </submittedName>
</protein>
<dbReference type="Proteomes" id="UP001162992">
    <property type="component" value="Chromosome 4"/>
</dbReference>
<evidence type="ECO:0000313" key="1">
    <source>
        <dbReference type="EMBL" id="KAJ7560414.1"/>
    </source>
</evidence>
<reference evidence="2" key="1">
    <citation type="journal article" date="2024" name="Proc. Natl. Acad. Sci. U.S.A.">
        <title>Extraordinary preservation of gene collinearity over three hundred million years revealed in homosporous lycophytes.</title>
        <authorList>
            <person name="Li C."/>
            <person name="Wickell D."/>
            <person name="Kuo L.Y."/>
            <person name="Chen X."/>
            <person name="Nie B."/>
            <person name="Liao X."/>
            <person name="Peng D."/>
            <person name="Ji J."/>
            <person name="Jenkins J."/>
            <person name="Williams M."/>
            <person name="Shu S."/>
            <person name="Plott C."/>
            <person name="Barry K."/>
            <person name="Rajasekar S."/>
            <person name="Grimwood J."/>
            <person name="Han X."/>
            <person name="Sun S."/>
            <person name="Hou Z."/>
            <person name="He W."/>
            <person name="Dai G."/>
            <person name="Sun C."/>
            <person name="Schmutz J."/>
            <person name="Leebens-Mack J.H."/>
            <person name="Li F.W."/>
            <person name="Wang L."/>
        </authorList>
    </citation>
    <scope>NUCLEOTIDE SEQUENCE [LARGE SCALE GENOMIC DNA]</scope>
    <source>
        <strain evidence="2">cv. PW_Plant_1</strain>
    </source>
</reference>
<accession>A0ACC2E1D4</accession>